<proteinExistence type="predicted"/>
<accession>A0A1P8WQU0</accession>
<gene>
    <name evidence="1" type="ORF">Fuma_06078</name>
</gene>
<organism evidence="1 2">
    <name type="scientific">Fuerstiella marisgermanici</name>
    <dbReference type="NCBI Taxonomy" id="1891926"/>
    <lineage>
        <taxon>Bacteria</taxon>
        <taxon>Pseudomonadati</taxon>
        <taxon>Planctomycetota</taxon>
        <taxon>Planctomycetia</taxon>
        <taxon>Planctomycetales</taxon>
        <taxon>Planctomycetaceae</taxon>
        <taxon>Fuerstiella</taxon>
    </lineage>
</organism>
<dbReference type="AlphaFoldDB" id="A0A1P8WQU0"/>
<dbReference type="KEGG" id="fmr:Fuma_06078"/>
<protein>
    <submittedName>
        <fullName evidence="1">Uncharacterized protein</fullName>
    </submittedName>
</protein>
<reference evidence="1 2" key="1">
    <citation type="journal article" date="2016" name="Front. Microbiol.">
        <title>Fuerstia marisgermanicae gen. nov., sp. nov., an Unusual Member of the Phylum Planctomycetes from the German Wadden Sea.</title>
        <authorList>
            <person name="Kohn T."/>
            <person name="Heuer A."/>
            <person name="Jogler M."/>
            <person name="Vollmers J."/>
            <person name="Boedeker C."/>
            <person name="Bunk B."/>
            <person name="Rast P."/>
            <person name="Borchert D."/>
            <person name="Glockner I."/>
            <person name="Freese H.M."/>
            <person name="Klenk H.P."/>
            <person name="Overmann J."/>
            <person name="Kaster A.K."/>
            <person name="Rohde M."/>
            <person name="Wiegand S."/>
            <person name="Jogler C."/>
        </authorList>
    </citation>
    <scope>NUCLEOTIDE SEQUENCE [LARGE SCALE GENOMIC DNA]</scope>
    <source>
        <strain evidence="1 2">NH11</strain>
    </source>
</reference>
<dbReference type="EMBL" id="CP017641">
    <property type="protein sequence ID" value="APZ96409.1"/>
    <property type="molecule type" value="Genomic_DNA"/>
</dbReference>
<keyword evidence="2" id="KW-1185">Reference proteome</keyword>
<evidence type="ECO:0000313" key="1">
    <source>
        <dbReference type="EMBL" id="APZ96409.1"/>
    </source>
</evidence>
<sequence>MAWGIVHHFIGHKNLVADSFGHIANVRTHNLERLYLESTCLLQNLGSVRRFHYALITA</sequence>
<name>A0A1P8WQU0_9PLAN</name>
<dbReference type="Proteomes" id="UP000187735">
    <property type="component" value="Chromosome"/>
</dbReference>
<evidence type="ECO:0000313" key="2">
    <source>
        <dbReference type="Proteomes" id="UP000187735"/>
    </source>
</evidence>
<dbReference type="STRING" id="1891926.Fuma_06078"/>